<gene>
    <name evidence="10" type="ORF">J3998_04420</name>
</gene>
<feature type="transmembrane region" description="Helical" evidence="6">
    <location>
        <begin position="415"/>
        <end position="432"/>
    </location>
</feature>
<evidence type="ECO:0000256" key="5">
    <source>
        <dbReference type="ARBA" id="ARBA00023136"/>
    </source>
</evidence>
<dbReference type="RefSeq" id="WP_208148256.1">
    <property type="nucleotide sequence ID" value="NZ_JAGETV010000005.1"/>
</dbReference>
<accession>A0ABS3Q3E6</accession>
<feature type="transmembrane region" description="Helical" evidence="6">
    <location>
        <begin position="538"/>
        <end position="556"/>
    </location>
</feature>
<feature type="transmembrane region" description="Helical" evidence="6">
    <location>
        <begin position="309"/>
        <end position="334"/>
    </location>
</feature>
<dbReference type="InterPro" id="IPR004477">
    <property type="entry name" value="ComEC_N"/>
</dbReference>
<feature type="domain" description="ComEC/Rec2-related protein" evidence="8">
    <location>
        <begin position="285"/>
        <end position="556"/>
    </location>
</feature>
<feature type="transmembrane region" description="Helical" evidence="6">
    <location>
        <begin position="592"/>
        <end position="613"/>
    </location>
</feature>
<dbReference type="InterPro" id="IPR052159">
    <property type="entry name" value="Competence_DNA_uptake"/>
</dbReference>
<dbReference type="NCBIfam" id="TIGR00361">
    <property type="entry name" value="ComEC_Rec2"/>
    <property type="match status" value="1"/>
</dbReference>
<feature type="transmembrane region" description="Helical" evidence="6">
    <location>
        <begin position="346"/>
        <end position="362"/>
    </location>
</feature>
<evidence type="ECO:0000259" key="7">
    <source>
        <dbReference type="Pfam" id="PF00753"/>
    </source>
</evidence>
<keyword evidence="4 6" id="KW-1133">Transmembrane helix</keyword>
<evidence type="ECO:0000256" key="4">
    <source>
        <dbReference type="ARBA" id="ARBA00022989"/>
    </source>
</evidence>
<evidence type="ECO:0000256" key="6">
    <source>
        <dbReference type="SAM" id="Phobius"/>
    </source>
</evidence>
<keyword evidence="11" id="KW-1185">Reference proteome</keyword>
<dbReference type="InterPro" id="IPR001279">
    <property type="entry name" value="Metallo-B-lactamas"/>
</dbReference>
<dbReference type="Pfam" id="PF13567">
    <property type="entry name" value="DUF4131"/>
    <property type="match status" value="1"/>
</dbReference>
<dbReference type="CDD" id="cd07731">
    <property type="entry name" value="ComA-like_MBL-fold"/>
    <property type="match status" value="1"/>
</dbReference>
<proteinExistence type="predicted"/>
<comment type="subcellular location">
    <subcellularLocation>
        <location evidence="1">Cell membrane</location>
        <topology evidence="1">Multi-pass membrane protein</topology>
    </subcellularLocation>
</comment>
<evidence type="ECO:0000256" key="3">
    <source>
        <dbReference type="ARBA" id="ARBA00022692"/>
    </source>
</evidence>
<feature type="domain" description="DUF4131" evidence="9">
    <location>
        <begin position="28"/>
        <end position="213"/>
    </location>
</feature>
<name>A0ABS3Q3E6_9GAMM</name>
<keyword evidence="5 6" id="KW-0472">Membrane</keyword>
<feature type="transmembrane region" description="Helical" evidence="6">
    <location>
        <begin position="441"/>
        <end position="460"/>
    </location>
</feature>
<keyword evidence="3 6" id="KW-0812">Transmembrane</keyword>
<dbReference type="SUPFAM" id="SSF56281">
    <property type="entry name" value="Metallo-hydrolase/oxidoreductase"/>
    <property type="match status" value="1"/>
</dbReference>
<sequence>MFHYFVIGWLIAITYFYQLENRVSENFGWFLAICSLVIVLFALMHRNLHPNATSSLRDNQLLLFRHKFWNLSAGLIIGFTWALWQSFSTQNLPQNLFNQHLLLQVKVLESTEPEELSASERSRRKLTLAVEQVHSMPWQENRQQSLPLFKAGWLKPKIQVSLHAFSGRMPLIKNGETWLMAVKLKAPYSSQNPFSRDYESYLFQRGIQAKGYLPYYSAERWQAVQKQFSEAILTVDESMFTGKHFFAIKLQSANVWNWRVWRTALYQYWQEAFAPAYFWRIYQALLVGERRQMSTEDWQLLQQTGTTHLMAISGLHLAIMAVLGAALFKGVWWLGAYRIERLKQPIFTAFGAALLASAYLLISGMAIPTQRAWIMVMVVLLFIFVRRKFQPWSALAIAVFLVLLVDSRAVLSSGFWLSFLAVALIFISLPWLKGRVWWQQLLILQSVLTIGLAPLLVWYFSQVPTLSFLANIVAIPVVSFIMLPLLFLTAVLALLSPTIFSWVLPLNEWLWQQLWAYLNWLQSLQKDLPFNSHFAEQNLFWLLSVYVVLLFGVLLFRHYRIKQQALQGFIQALTFSQRKAHLRAWKKGRRKLQALSFAFISALLVSILSFQTWQIPERGSFWLTLFDTGQGLALSVETAGHRMIYDTGPQWGKLSAAQFSVIPYWQNRGNLAIDKLIVSHSDKDHAGGLSDLLASLPIRTIVSGQADKLETSVKITQCVQGQIWQWDGVQFEILAPKAQDLGRINNDNDFSCVLKVTSLQNPMQSLLISGDLGSQAEAQLIKEYDEQSEKLQSALFIAGHHGSRFSSSKEFLDVVAPQIILFSAGYQNHFGFPSDKVLQRIARLTTAPKLFNTACSGALHFKITPEKIELVQQTRKQRAKWYHQRCLHGIK</sequence>
<dbReference type="InterPro" id="IPR004797">
    <property type="entry name" value="Competence_ComEC/Rec2"/>
</dbReference>
<evidence type="ECO:0000313" key="11">
    <source>
        <dbReference type="Proteomes" id="UP000664835"/>
    </source>
</evidence>
<dbReference type="InterPro" id="IPR025405">
    <property type="entry name" value="DUF4131"/>
</dbReference>
<evidence type="ECO:0000313" key="10">
    <source>
        <dbReference type="EMBL" id="MBO1926811.1"/>
    </source>
</evidence>
<dbReference type="Pfam" id="PF03772">
    <property type="entry name" value="Competence"/>
    <property type="match status" value="1"/>
</dbReference>
<feature type="transmembrane region" description="Helical" evidence="6">
    <location>
        <begin position="466"/>
        <end position="492"/>
    </location>
</feature>
<organism evidence="10 11">
    <name type="scientific">Thiomicrorhabdus marina</name>
    <dbReference type="NCBI Taxonomy" id="2818442"/>
    <lineage>
        <taxon>Bacteria</taxon>
        <taxon>Pseudomonadati</taxon>
        <taxon>Pseudomonadota</taxon>
        <taxon>Gammaproteobacteria</taxon>
        <taxon>Thiotrichales</taxon>
        <taxon>Piscirickettsiaceae</taxon>
        <taxon>Thiomicrorhabdus</taxon>
    </lineage>
</organism>
<dbReference type="InterPro" id="IPR035681">
    <property type="entry name" value="ComA-like_MBL"/>
</dbReference>
<feature type="transmembrane region" description="Helical" evidence="6">
    <location>
        <begin position="68"/>
        <end position="87"/>
    </location>
</feature>
<evidence type="ECO:0000256" key="1">
    <source>
        <dbReference type="ARBA" id="ARBA00004651"/>
    </source>
</evidence>
<evidence type="ECO:0000259" key="8">
    <source>
        <dbReference type="Pfam" id="PF03772"/>
    </source>
</evidence>
<feature type="transmembrane region" description="Helical" evidence="6">
    <location>
        <begin position="392"/>
        <end position="409"/>
    </location>
</feature>
<protein>
    <submittedName>
        <fullName evidence="10">DNA internalization-related competence protein ComEC/Rec2</fullName>
    </submittedName>
</protein>
<dbReference type="Proteomes" id="UP000664835">
    <property type="component" value="Unassembled WGS sequence"/>
</dbReference>
<keyword evidence="2" id="KW-1003">Cell membrane</keyword>
<dbReference type="Pfam" id="PF00753">
    <property type="entry name" value="Lactamase_B"/>
    <property type="match status" value="1"/>
</dbReference>
<evidence type="ECO:0000259" key="9">
    <source>
        <dbReference type="Pfam" id="PF13567"/>
    </source>
</evidence>
<feature type="transmembrane region" description="Helical" evidence="6">
    <location>
        <begin position="27"/>
        <end position="48"/>
    </location>
</feature>
<reference evidence="10 11" key="1">
    <citation type="submission" date="2021-03" db="EMBL/GenBank/DDBJ databases">
        <title>Thiomicrorhabdus sp.nov.,novel sulfur-oxidizing bacteria isolated from coastal sediment.</title>
        <authorList>
            <person name="Liu X."/>
        </authorList>
    </citation>
    <scope>NUCLEOTIDE SEQUENCE [LARGE SCALE GENOMIC DNA]</scope>
    <source>
        <strain evidence="10 11">6S2-11</strain>
    </source>
</reference>
<comment type="caution">
    <text evidence="10">The sequence shown here is derived from an EMBL/GenBank/DDBJ whole genome shotgun (WGS) entry which is preliminary data.</text>
</comment>
<evidence type="ECO:0000256" key="2">
    <source>
        <dbReference type="ARBA" id="ARBA00022475"/>
    </source>
</evidence>
<feature type="domain" description="Metallo-beta-lactamase" evidence="7">
    <location>
        <begin position="629"/>
        <end position="702"/>
    </location>
</feature>
<dbReference type="InterPro" id="IPR036866">
    <property type="entry name" value="RibonucZ/Hydroxyglut_hydro"/>
</dbReference>
<dbReference type="PANTHER" id="PTHR30619:SF1">
    <property type="entry name" value="RECOMBINATION PROTEIN 2"/>
    <property type="match status" value="1"/>
</dbReference>
<dbReference type="Gene3D" id="3.60.15.10">
    <property type="entry name" value="Ribonuclease Z/Hydroxyacylglutathione hydrolase-like"/>
    <property type="match status" value="1"/>
</dbReference>
<dbReference type="EMBL" id="JAGETV010000005">
    <property type="protein sequence ID" value="MBO1926811.1"/>
    <property type="molecule type" value="Genomic_DNA"/>
</dbReference>
<dbReference type="PANTHER" id="PTHR30619">
    <property type="entry name" value="DNA INTERNALIZATION/COMPETENCE PROTEIN COMEC/REC2"/>
    <property type="match status" value="1"/>
</dbReference>
<dbReference type="NCBIfam" id="TIGR00360">
    <property type="entry name" value="ComEC_N-term"/>
    <property type="match status" value="1"/>
</dbReference>